<feature type="transmembrane region" description="Helical" evidence="12">
    <location>
        <begin position="977"/>
        <end position="1000"/>
    </location>
</feature>
<reference evidence="15 16" key="1">
    <citation type="journal article" date="2018" name="Proc. Natl. Acad. Sci. U.S.A.">
        <title>Draft genome sequence of Camellia sinensis var. sinensis provides insights into the evolution of the tea genome and tea quality.</title>
        <authorList>
            <person name="Wei C."/>
            <person name="Yang H."/>
            <person name="Wang S."/>
            <person name="Zhao J."/>
            <person name="Liu C."/>
            <person name="Gao L."/>
            <person name="Xia E."/>
            <person name="Lu Y."/>
            <person name="Tai Y."/>
            <person name="She G."/>
            <person name="Sun J."/>
            <person name="Cao H."/>
            <person name="Tong W."/>
            <person name="Gao Q."/>
            <person name="Li Y."/>
            <person name="Deng W."/>
            <person name="Jiang X."/>
            <person name="Wang W."/>
            <person name="Chen Q."/>
            <person name="Zhang S."/>
            <person name="Li H."/>
            <person name="Wu J."/>
            <person name="Wang P."/>
            <person name="Li P."/>
            <person name="Shi C."/>
            <person name="Zheng F."/>
            <person name="Jian J."/>
            <person name="Huang B."/>
            <person name="Shan D."/>
            <person name="Shi M."/>
            <person name="Fang C."/>
            <person name="Yue Y."/>
            <person name="Li F."/>
            <person name="Li D."/>
            <person name="Wei S."/>
            <person name="Han B."/>
            <person name="Jiang C."/>
            <person name="Yin Y."/>
            <person name="Xia T."/>
            <person name="Zhang Z."/>
            <person name="Bennetzen J.L."/>
            <person name="Zhao S."/>
            <person name="Wan X."/>
        </authorList>
    </citation>
    <scope>NUCLEOTIDE SEQUENCE [LARGE SCALE GENOMIC DNA]</scope>
    <source>
        <strain evidence="16">cv. Shuchazao</strain>
        <tissue evidence="15">Leaf</tissue>
    </source>
</reference>
<name>A0A4S4DUZ9_CAMSN</name>
<dbReference type="PRINTS" id="PR00019">
    <property type="entry name" value="LEURICHRPT"/>
</dbReference>
<evidence type="ECO:0000256" key="2">
    <source>
        <dbReference type="ARBA" id="ARBA00009592"/>
    </source>
</evidence>
<dbReference type="GO" id="GO:0051707">
    <property type="term" value="P:response to other organism"/>
    <property type="evidence" value="ECO:0007669"/>
    <property type="project" value="UniProtKB-ARBA"/>
</dbReference>
<gene>
    <name evidence="15" type="ORF">TEA_017082</name>
</gene>
<organism evidence="15 16">
    <name type="scientific">Camellia sinensis var. sinensis</name>
    <name type="common">China tea</name>
    <dbReference type="NCBI Taxonomy" id="542762"/>
    <lineage>
        <taxon>Eukaryota</taxon>
        <taxon>Viridiplantae</taxon>
        <taxon>Streptophyta</taxon>
        <taxon>Embryophyta</taxon>
        <taxon>Tracheophyta</taxon>
        <taxon>Spermatophyta</taxon>
        <taxon>Magnoliopsida</taxon>
        <taxon>eudicotyledons</taxon>
        <taxon>Gunneridae</taxon>
        <taxon>Pentapetalae</taxon>
        <taxon>asterids</taxon>
        <taxon>Ericales</taxon>
        <taxon>Theaceae</taxon>
        <taxon>Camellia</taxon>
    </lineage>
</organism>
<dbReference type="STRING" id="542762.A0A4S4DUZ9"/>
<dbReference type="SMART" id="SM00369">
    <property type="entry name" value="LRR_TYP"/>
    <property type="match status" value="12"/>
</dbReference>
<protein>
    <recommendedName>
        <fullName evidence="14">Leucine-rich repeat-containing N-terminal plant-type domain-containing protein</fullName>
    </recommendedName>
</protein>
<keyword evidence="4" id="KW-0433">Leucine-rich repeat</keyword>
<feature type="domain" description="Leucine-rich repeat-containing N-terminal plant-type" evidence="14">
    <location>
        <begin position="41"/>
        <end position="79"/>
    </location>
</feature>
<keyword evidence="10" id="KW-0675">Receptor</keyword>
<dbReference type="GO" id="GO:0005886">
    <property type="term" value="C:plasma membrane"/>
    <property type="evidence" value="ECO:0007669"/>
    <property type="project" value="UniProtKB-SubCell"/>
</dbReference>
<dbReference type="SUPFAM" id="SSF52047">
    <property type="entry name" value="RNI-like"/>
    <property type="match status" value="1"/>
</dbReference>
<sequence>MTMNRSRQPVAILFFLLVFLTITSIHFSFCNANHDVVMCMESERQALYAFKQDLVDPSNRLYSWEVENDCCKWEGVVCNNLTGHVLELHLQNPYTSLDFDYELNDYWFKKSALRGEINPSLLNLKHLKHLDLSLNDFGGIPIPPFIGSLASLQCLNLSEAGFAGIIPHQLGNLSSLRFLSLKIFGSDLGLMDVDKLQWLLGLSHLEHLDLSFVSLFEAPNWLQVINELPTLVELHLSGCELHRSPHLLDVNFTSLVVLDLSWNYFDSVIPRWIFSLSSLVSLDLGGSFFVGRLEGFRENGFEGPFPKVFQNMTSLEYLDLSNNELEGPFPVLLSNMTSLRHLDLSINKLQGRLPRFLGYLCNLSFVDLTFNNFIGELLISSSKCVVYALETLSLSENHLSGHLPDEFEQFKILRYLSLRDNLLSGSIPATIGRLASLEILDLQRNQLNGTLPQSFGQFSNLKTLDVSNNLLEGIVSEVHFTNLINLRKLYASGNRLTLKVSPNWIPPFQLKEVKLASWHLGPRFPMWLQSQKGLEDLDLAYTGILDAIPIWFWNLSSSLYSLDLSHNQIHGEIPYLLAPPGCQYIYLNSNHFNGILPHISSNLKHLDLSNNSFSGNICHLLCEGKDKQNNLVFLDLGENLLSGEIPDCWMSWQSLIIIEMGNNNLTGNIPRSMGLLGSLQSLHLRNNHLSGEISSSLQNCTSLVLVDLGENEFHGSIPTWMAERLPYLIVLTLRSNKLDGRIPPELCRLSHLQILDLANNNLSGAIPWCINNFIAMVRKEKDVHSIANEIPIDEIAPAAAPIASAPLASAIPFGSKDFSDNEVLVTKGSIYQYDKTLSLVTTLDLSNNIISGKIPEELTSLQGLHFLNLSGNHITSVIPKKIGNMGLLESLDLSRNQLYGEIPPSMSGLNFLSHLNLSYNNLFGKIPSSAQLQSFHASSFTGNKLCGPPLTKNCSDNGKTPEGNEGDSEGARSEVDWFYVFMALGFAVGFWGVFAPILFVKSWRYAYFRFLDNVWTRLVLLYVSK</sequence>
<dbReference type="FunFam" id="3.80.10.10:FF:001347">
    <property type="entry name" value="LRR receptor-like serine/threonine-protein kinase GSO2"/>
    <property type="match status" value="1"/>
</dbReference>
<dbReference type="Pfam" id="PF08263">
    <property type="entry name" value="LRRNT_2"/>
    <property type="match status" value="1"/>
</dbReference>
<evidence type="ECO:0000256" key="9">
    <source>
        <dbReference type="ARBA" id="ARBA00023136"/>
    </source>
</evidence>
<dbReference type="Pfam" id="PF00560">
    <property type="entry name" value="LRR_1"/>
    <property type="match status" value="12"/>
</dbReference>
<evidence type="ECO:0000313" key="16">
    <source>
        <dbReference type="Proteomes" id="UP000306102"/>
    </source>
</evidence>
<dbReference type="AlphaFoldDB" id="A0A4S4DUZ9"/>
<dbReference type="GO" id="GO:0006952">
    <property type="term" value="P:defense response"/>
    <property type="evidence" value="ECO:0007669"/>
    <property type="project" value="UniProtKB-ARBA"/>
</dbReference>
<dbReference type="EMBL" id="SDRB02010240">
    <property type="protein sequence ID" value="THG07121.1"/>
    <property type="molecule type" value="Genomic_DNA"/>
</dbReference>
<dbReference type="InterPro" id="IPR046956">
    <property type="entry name" value="RLP23-like"/>
</dbReference>
<comment type="similarity">
    <text evidence="2">Belongs to the RLP family.</text>
</comment>
<keyword evidence="6 13" id="KW-0732">Signal</keyword>
<feature type="signal peptide" evidence="13">
    <location>
        <begin position="1"/>
        <end position="32"/>
    </location>
</feature>
<dbReference type="InterPro" id="IPR032675">
    <property type="entry name" value="LRR_dom_sf"/>
</dbReference>
<dbReference type="FunFam" id="3.80.10.10:FF:000095">
    <property type="entry name" value="LRR receptor-like serine/threonine-protein kinase GSO1"/>
    <property type="match status" value="2"/>
</dbReference>
<evidence type="ECO:0000256" key="4">
    <source>
        <dbReference type="ARBA" id="ARBA00022614"/>
    </source>
</evidence>
<dbReference type="Pfam" id="PF13855">
    <property type="entry name" value="LRR_8"/>
    <property type="match status" value="2"/>
</dbReference>
<evidence type="ECO:0000256" key="11">
    <source>
        <dbReference type="ARBA" id="ARBA00023180"/>
    </source>
</evidence>
<comment type="subcellular location">
    <subcellularLocation>
        <location evidence="1">Cell membrane</location>
        <topology evidence="1">Single-pass type I membrane protein</topology>
    </subcellularLocation>
</comment>
<evidence type="ECO:0000259" key="14">
    <source>
        <dbReference type="Pfam" id="PF08263"/>
    </source>
</evidence>
<evidence type="ECO:0000313" key="15">
    <source>
        <dbReference type="EMBL" id="THG07121.1"/>
    </source>
</evidence>
<keyword evidence="16" id="KW-1185">Reference proteome</keyword>
<evidence type="ECO:0000256" key="7">
    <source>
        <dbReference type="ARBA" id="ARBA00022737"/>
    </source>
</evidence>
<dbReference type="PROSITE" id="PS51450">
    <property type="entry name" value="LRR"/>
    <property type="match status" value="1"/>
</dbReference>
<dbReference type="Proteomes" id="UP000306102">
    <property type="component" value="Unassembled WGS sequence"/>
</dbReference>
<evidence type="ECO:0000256" key="12">
    <source>
        <dbReference type="SAM" id="Phobius"/>
    </source>
</evidence>
<dbReference type="InterPro" id="IPR001611">
    <property type="entry name" value="Leu-rich_rpt"/>
</dbReference>
<keyword evidence="5 12" id="KW-0812">Transmembrane</keyword>
<evidence type="ECO:0000256" key="3">
    <source>
        <dbReference type="ARBA" id="ARBA00022475"/>
    </source>
</evidence>
<comment type="caution">
    <text evidence="15">The sequence shown here is derived from an EMBL/GenBank/DDBJ whole genome shotgun (WGS) entry which is preliminary data.</text>
</comment>
<accession>A0A4S4DUZ9</accession>
<proteinExistence type="inferred from homology"/>
<evidence type="ECO:0000256" key="5">
    <source>
        <dbReference type="ARBA" id="ARBA00022692"/>
    </source>
</evidence>
<keyword evidence="11" id="KW-0325">Glycoprotein</keyword>
<dbReference type="SUPFAM" id="SSF52058">
    <property type="entry name" value="L domain-like"/>
    <property type="match status" value="2"/>
</dbReference>
<dbReference type="PANTHER" id="PTHR48063">
    <property type="entry name" value="LRR RECEPTOR-LIKE KINASE"/>
    <property type="match status" value="1"/>
</dbReference>
<dbReference type="Gene3D" id="3.80.10.10">
    <property type="entry name" value="Ribonuclease Inhibitor"/>
    <property type="match status" value="4"/>
</dbReference>
<dbReference type="PANTHER" id="PTHR48063:SF98">
    <property type="entry name" value="LRR RECEPTOR-LIKE SERINE_THREONINE-PROTEIN KINASE FLS2"/>
    <property type="match status" value="1"/>
</dbReference>
<keyword evidence="7" id="KW-0677">Repeat</keyword>
<dbReference type="InterPro" id="IPR013210">
    <property type="entry name" value="LRR_N_plant-typ"/>
</dbReference>
<evidence type="ECO:0000256" key="1">
    <source>
        <dbReference type="ARBA" id="ARBA00004251"/>
    </source>
</evidence>
<keyword evidence="8 12" id="KW-1133">Transmembrane helix</keyword>
<evidence type="ECO:0000256" key="6">
    <source>
        <dbReference type="ARBA" id="ARBA00022729"/>
    </source>
</evidence>
<dbReference type="FunFam" id="3.80.10.10:FF:000111">
    <property type="entry name" value="LRR receptor-like serine/threonine-protein kinase ERECTA"/>
    <property type="match status" value="1"/>
</dbReference>
<dbReference type="InterPro" id="IPR003591">
    <property type="entry name" value="Leu-rich_rpt_typical-subtyp"/>
</dbReference>
<dbReference type="Pfam" id="PF13516">
    <property type="entry name" value="LRR_6"/>
    <property type="match status" value="1"/>
</dbReference>
<evidence type="ECO:0000256" key="8">
    <source>
        <dbReference type="ARBA" id="ARBA00022989"/>
    </source>
</evidence>
<keyword evidence="9 12" id="KW-0472">Membrane</keyword>
<keyword evidence="3" id="KW-1003">Cell membrane</keyword>
<evidence type="ECO:0000256" key="10">
    <source>
        <dbReference type="ARBA" id="ARBA00023170"/>
    </source>
</evidence>
<evidence type="ECO:0000256" key="13">
    <source>
        <dbReference type="SAM" id="SignalP"/>
    </source>
</evidence>
<feature type="chain" id="PRO_5020901872" description="Leucine-rich repeat-containing N-terminal plant-type domain-containing protein" evidence="13">
    <location>
        <begin position="33"/>
        <end position="1025"/>
    </location>
</feature>